<dbReference type="PANTHER" id="PTHR47333:SF4">
    <property type="entry name" value="EGF-LIKE DOMAIN-CONTAINING PROTEIN"/>
    <property type="match status" value="1"/>
</dbReference>
<accession>E4Z5X2</accession>
<dbReference type="Gene3D" id="2.10.25.10">
    <property type="entry name" value="Laminin"/>
    <property type="match status" value="3"/>
</dbReference>
<protein>
    <recommendedName>
        <fullName evidence="9">EGF-like domain-containing protein</fullName>
    </recommendedName>
</protein>
<keyword evidence="6 8" id="KW-1015">Disulfide bond</keyword>
<keyword evidence="4" id="KW-0732">Signal</keyword>
<evidence type="ECO:0000256" key="6">
    <source>
        <dbReference type="ARBA" id="ARBA00023157"/>
    </source>
</evidence>
<evidence type="ECO:0000313" key="10">
    <source>
        <dbReference type="EMBL" id="CBY43100.1"/>
    </source>
</evidence>
<dbReference type="Proteomes" id="UP000011014">
    <property type="component" value="Unassembled WGS sequence"/>
</dbReference>
<evidence type="ECO:0000256" key="3">
    <source>
        <dbReference type="ARBA" id="ARBA00022536"/>
    </source>
</evidence>
<dbReference type="SUPFAM" id="SSF57196">
    <property type="entry name" value="EGF/Laminin"/>
    <property type="match status" value="2"/>
</dbReference>
<dbReference type="PROSITE" id="PS01187">
    <property type="entry name" value="EGF_CA"/>
    <property type="match status" value="1"/>
</dbReference>
<dbReference type="GO" id="GO:0005576">
    <property type="term" value="C:extracellular region"/>
    <property type="evidence" value="ECO:0007669"/>
    <property type="project" value="UniProtKB-SubCell"/>
</dbReference>
<sequence>MCECDKGFQFDSQRKNCVDVNECLSRKRNRCEQNCINEEGTYSCSCNEDFELSSDGFRCTPSPKGICAHNPCHNSGKCLIDEHSFHCECQKGFTGRLCHQNVQLELPNFVNINTEDNKGFKIGV</sequence>
<reference evidence="10" key="1">
    <citation type="journal article" date="2010" name="Science">
        <title>Plasticity of animal genome architecture unmasked by rapid evolution of a pelagic tunicate.</title>
        <authorList>
            <person name="Denoeud F."/>
            <person name="Henriet S."/>
            <person name="Mungpakdee S."/>
            <person name="Aury J.M."/>
            <person name="Da Silva C."/>
            <person name="Brinkmann H."/>
            <person name="Mikhaleva J."/>
            <person name="Olsen L.C."/>
            <person name="Jubin C."/>
            <person name="Canestro C."/>
            <person name="Bouquet J.M."/>
            <person name="Danks G."/>
            <person name="Poulain J."/>
            <person name="Campsteijn C."/>
            <person name="Adamski M."/>
            <person name="Cross I."/>
            <person name="Yadetie F."/>
            <person name="Muffato M."/>
            <person name="Louis A."/>
            <person name="Butcher S."/>
            <person name="Tsagkogeorga G."/>
            <person name="Konrad A."/>
            <person name="Singh S."/>
            <person name="Jensen M.F."/>
            <person name="Cong E.H."/>
            <person name="Eikeseth-Otteraa H."/>
            <person name="Noel B."/>
            <person name="Anthouard V."/>
            <person name="Porcel B.M."/>
            <person name="Kachouri-Lafond R."/>
            <person name="Nishino A."/>
            <person name="Ugolini M."/>
            <person name="Chourrout P."/>
            <person name="Nishida H."/>
            <person name="Aasland R."/>
            <person name="Huzurbazar S."/>
            <person name="Westhof E."/>
            <person name="Delsuc F."/>
            <person name="Lehrach H."/>
            <person name="Reinhardt R."/>
            <person name="Weissenbach J."/>
            <person name="Roy S.W."/>
            <person name="Artiguenave F."/>
            <person name="Postlethwait J.H."/>
            <person name="Manak J.R."/>
            <person name="Thompson E.M."/>
            <person name="Jaillon O."/>
            <person name="Du Pasquier L."/>
            <person name="Boudinot P."/>
            <person name="Liberles D.A."/>
            <person name="Volff J.N."/>
            <person name="Philippe H."/>
            <person name="Lenhard B."/>
            <person name="Roest Crollius H."/>
            <person name="Wincker P."/>
            <person name="Chourrout D."/>
        </authorList>
    </citation>
    <scope>NUCLEOTIDE SEQUENCE [LARGE SCALE GENOMIC DNA]</scope>
</reference>
<comment type="caution">
    <text evidence="8">Lacks conserved residue(s) required for the propagation of feature annotation.</text>
</comment>
<dbReference type="InterPro" id="IPR049883">
    <property type="entry name" value="NOTCH1_EGF-like"/>
</dbReference>
<proteinExistence type="predicted"/>
<dbReference type="CDD" id="cd00054">
    <property type="entry name" value="EGF_CA"/>
    <property type="match status" value="1"/>
</dbReference>
<dbReference type="InterPro" id="IPR001881">
    <property type="entry name" value="EGF-like_Ca-bd_dom"/>
</dbReference>
<dbReference type="AlphaFoldDB" id="E4Z5X2"/>
<evidence type="ECO:0000259" key="9">
    <source>
        <dbReference type="PROSITE" id="PS50026"/>
    </source>
</evidence>
<dbReference type="Pfam" id="PF07645">
    <property type="entry name" value="EGF_CA"/>
    <property type="match status" value="1"/>
</dbReference>
<keyword evidence="7" id="KW-0325">Glycoprotein</keyword>
<dbReference type="InterPro" id="IPR052080">
    <property type="entry name" value="vWF_C/EGF_Fibrillin"/>
</dbReference>
<keyword evidence="3 8" id="KW-0245">EGF-like domain</keyword>
<dbReference type="SMART" id="SM00179">
    <property type="entry name" value="EGF_CA"/>
    <property type="match status" value="2"/>
</dbReference>
<feature type="domain" description="EGF-like" evidence="9">
    <location>
        <begin position="63"/>
        <end position="99"/>
    </location>
</feature>
<dbReference type="EMBL" id="FN657844">
    <property type="protein sequence ID" value="CBY43100.1"/>
    <property type="molecule type" value="Genomic_DNA"/>
</dbReference>
<evidence type="ECO:0000256" key="1">
    <source>
        <dbReference type="ARBA" id="ARBA00004613"/>
    </source>
</evidence>
<name>E4Z5X2_OIKDI</name>
<dbReference type="FunFam" id="2.10.25.10:FF:000255">
    <property type="entry name" value="Sushi, nidogen and EGF-like domains 1"/>
    <property type="match status" value="1"/>
</dbReference>
<gene>
    <name evidence="10" type="ORF">GSOID_T00027670001</name>
</gene>
<dbReference type="InterPro" id="IPR000742">
    <property type="entry name" value="EGF"/>
</dbReference>
<evidence type="ECO:0000256" key="2">
    <source>
        <dbReference type="ARBA" id="ARBA00022525"/>
    </source>
</evidence>
<evidence type="ECO:0000256" key="4">
    <source>
        <dbReference type="ARBA" id="ARBA00022729"/>
    </source>
</evidence>
<dbReference type="FunFam" id="2.10.25.10:FF:000038">
    <property type="entry name" value="Fibrillin 2"/>
    <property type="match status" value="1"/>
</dbReference>
<evidence type="ECO:0000256" key="8">
    <source>
        <dbReference type="PROSITE-ProRule" id="PRU00076"/>
    </source>
</evidence>
<dbReference type="PROSITE" id="PS00022">
    <property type="entry name" value="EGF_1"/>
    <property type="match status" value="1"/>
</dbReference>
<evidence type="ECO:0000256" key="5">
    <source>
        <dbReference type="ARBA" id="ARBA00022737"/>
    </source>
</evidence>
<dbReference type="Pfam" id="PF00008">
    <property type="entry name" value="EGF"/>
    <property type="match status" value="1"/>
</dbReference>
<dbReference type="SMART" id="SM00181">
    <property type="entry name" value="EGF"/>
    <property type="match status" value="2"/>
</dbReference>
<dbReference type="PROSITE" id="PS50026">
    <property type="entry name" value="EGF_3"/>
    <property type="match status" value="1"/>
</dbReference>
<keyword evidence="2" id="KW-0964">Secreted</keyword>
<dbReference type="PANTHER" id="PTHR47333">
    <property type="entry name" value="VON WILLEBRAND FACTOR C AND EGF DOMAIN-CONTAINING PROTEIN"/>
    <property type="match status" value="1"/>
</dbReference>
<feature type="disulfide bond" evidence="8">
    <location>
        <begin position="89"/>
        <end position="98"/>
    </location>
</feature>
<dbReference type="GO" id="GO:0005509">
    <property type="term" value="F:calcium ion binding"/>
    <property type="evidence" value="ECO:0007669"/>
    <property type="project" value="InterPro"/>
</dbReference>
<keyword evidence="5" id="KW-0677">Repeat</keyword>
<dbReference type="PROSITE" id="PS01186">
    <property type="entry name" value="EGF_2"/>
    <property type="match status" value="1"/>
</dbReference>
<dbReference type="InterPro" id="IPR018097">
    <property type="entry name" value="EGF_Ca-bd_CS"/>
</dbReference>
<evidence type="ECO:0000256" key="7">
    <source>
        <dbReference type="ARBA" id="ARBA00023180"/>
    </source>
</evidence>
<organism evidence="10">
    <name type="scientific">Oikopleura dioica</name>
    <name type="common">Tunicate</name>
    <dbReference type="NCBI Taxonomy" id="34765"/>
    <lineage>
        <taxon>Eukaryota</taxon>
        <taxon>Metazoa</taxon>
        <taxon>Chordata</taxon>
        <taxon>Tunicata</taxon>
        <taxon>Appendicularia</taxon>
        <taxon>Copelata</taxon>
        <taxon>Oikopleuridae</taxon>
        <taxon>Oikopleura</taxon>
    </lineage>
</organism>
<comment type="subcellular location">
    <subcellularLocation>
        <location evidence="1">Secreted</location>
    </subcellularLocation>
</comment>